<gene>
    <name evidence="2" type="ORF">BU26DRAFT_559749</name>
</gene>
<evidence type="ECO:0000256" key="1">
    <source>
        <dbReference type="SAM" id="MobiDB-lite"/>
    </source>
</evidence>
<evidence type="ECO:0000313" key="3">
    <source>
        <dbReference type="Proteomes" id="UP000800094"/>
    </source>
</evidence>
<protein>
    <submittedName>
        <fullName evidence="2">Uncharacterized protein</fullName>
    </submittedName>
</protein>
<keyword evidence="3" id="KW-1185">Reference proteome</keyword>
<dbReference type="Proteomes" id="UP000800094">
    <property type="component" value="Unassembled WGS sequence"/>
</dbReference>
<proteinExistence type="predicted"/>
<feature type="region of interest" description="Disordered" evidence="1">
    <location>
        <begin position="1"/>
        <end position="36"/>
    </location>
</feature>
<dbReference type="GeneID" id="54586067"/>
<dbReference type="OrthoDB" id="10670805at2759"/>
<accession>A0A6A6IYK4</accession>
<sequence length="293" mass="32488">MARYKHILTSTVPRSSETPGSRFPPPISSPQFKTQSNPAPPSFAMLFSLILIPLHSLPAFASFNKARATGSYQCRIIGDAIVVNKELVPLEDYILELIVAYGKHSASAHAAFDAVRYAGLELPEHPGKEDISVPPNKGFSSVFNQSITAVERAAKVEGQLRRFDNALKDGGGMPKRGSMKKVVQLVLEEVEHVNARLVNQKEILRATRDYICRPGICQDVDGELEELSNFIFQKYKVGEADISPEDYRKILSMLDSLEDDRLLDHVDELRTRGIAHPLDLDDQDSQAPSEFSG</sequence>
<dbReference type="AlphaFoldDB" id="A0A6A6IYK4"/>
<evidence type="ECO:0000313" key="2">
    <source>
        <dbReference type="EMBL" id="KAF2255127.1"/>
    </source>
</evidence>
<reference evidence="2" key="1">
    <citation type="journal article" date="2020" name="Stud. Mycol.">
        <title>101 Dothideomycetes genomes: a test case for predicting lifestyles and emergence of pathogens.</title>
        <authorList>
            <person name="Haridas S."/>
            <person name="Albert R."/>
            <person name="Binder M."/>
            <person name="Bloem J."/>
            <person name="Labutti K."/>
            <person name="Salamov A."/>
            <person name="Andreopoulos B."/>
            <person name="Baker S."/>
            <person name="Barry K."/>
            <person name="Bills G."/>
            <person name="Bluhm B."/>
            <person name="Cannon C."/>
            <person name="Castanera R."/>
            <person name="Culley D."/>
            <person name="Daum C."/>
            <person name="Ezra D."/>
            <person name="Gonzalez J."/>
            <person name="Henrissat B."/>
            <person name="Kuo A."/>
            <person name="Liang C."/>
            <person name="Lipzen A."/>
            <person name="Lutzoni F."/>
            <person name="Magnuson J."/>
            <person name="Mondo S."/>
            <person name="Nolan M."/>
            <person name="Ohm R."/>
            <person name="Pangilinan J."/>
            <person name="Park H.-J."/>
            <person name="Ramirez L."/>
            <person name="Alfaro M."/>
            <person name="Sun H."/>
            <person name="Tritt A."/>
            <person name="Yoshinaga Y."/>
            <person name="Zwiers L.-H."/>
            <person name="Turgeon B."/>
            <person name="Goodwin S."/>
            <person name="Spatafora J."/>
            <person name="Crous P."/>
            <person name="Grigoriev I."/>
        </authorList>
    </citation>
    <scope>NUCLEOTIDE SEQUENCE</scope>
    <source>
        <strain evidence="2">CBS 122368</strain>
    </source>
</reference>
<dbReference type="RefSeq" id="XP_033690131.1">
    <property type="nucleotide sequence ID" value="XM_033832737.1"/>
</dbReference>
<organism evidence="2 3">
    <name type="scientific">Trematosphaeria pertusa</name>
    <dbReference type="NCBI Taxonomy" id="390896"/>
    <lineage>
        <taxon>Eukaryota</taxon>
        <taxon>Fungi</taxon>
        <taxon>Dikarya</taxon>
        <taxon>Ascomycota</taxon>
        <taxon>Pezizomycotina</taxon>
        <taxon>Dothideomycetes</taxon>
        <taxon>Pleosporomycetidae</taxon>
        <taxon>Pleosporales</taxon>
        <taxon>Massarineae</taxon>
        <taxon>Trematosphaeriaceae</taxon>
        <taxon>Trematosphaeria</taxon>
    </lineage>
</organism>
<dbReference type="EMBL" id="ML987190">
    <property type="protein sequence ID" value="KAF2255127.1"/>
    <property type="molecule type" value="Genomic_DNA"/>
</dbReference>
<name>A0A6A6IYK4_9PLEO</name>
<feature type="compositionally biased region" description="Polar residues" evidence="1">
    <location>
        <begin position="8"/>
        <end position="19"/>
    </location>
</feature>